<dbReference type="InterPro" id="IPR013024">
    <property type="entry name" value="GGCT-like"/>
</dbReference>
<protein>
    <submittedName>
        <fullName evidence="2">Gamma-glutamyl cyclotransferase, AIG2-like</fullName>
    </submittedName>
</protein>
<organism evidence="2 3">
    <name type="scientific">Halopelagius inordinatus</name>
    <dbReference type="NCBI Taxonomy" id="553467"/>
    <lineage>
        <taxon>Archaea</taxon>
        <taxon>Methanobacteriati</taxon>
        <taxon>Methanobacteriota</taxon>
        <taxon>Stenosarchaea group</taxon>
        <taxon>Halobacteria</taxon>
        <taxon>Halobacteriales</taxon>
        <taxon>Haloferacaceae</taxon>
    </lineage>
</organism>
<dbReference type="AlphaFoldDB" id="A0A1I2M9H0"/>
<dbReference type="Proteomes" id="UP000198876">
    <property type="component" value="Unassembled WGS sequence"/>
</dbReference>
<dbReference type="Pfam" id="PF06094">
    <property type="entry name" value="GGACT"/>
    <property type="match status" value="1"/>
</dbReference>
<sequence>MTDIFVYGTLTDPDRADSLLEEWSFGPDARLVGLRRVEGRYPTLVPGGSVEGRILQTDDVTTLDRYEGVSSGIYVRVNVPYADGFDDAGDATDDDGREGAAVYVGDPDRLAVDTEARWPESDDFGGGVRRYVADERVVVSRGENVSDA</sequence>
<dbReference type="RefSeq" id="WP_092888065.1">
    <property type="nucleotide sequence ID" value="NZ_FOOQ01000001.1"/>
</dbReference>
<dbReference type="OrthoDB" id="198684at2157"/>
<reference evidence="3" key="1">
    <citation type="submission" date="2016-10" db="EMBL/GenBank/DDBJ databases">
        <authorList>
            <person name="Varghese N."/>
            <person name="Submissions S."/>
        </authorList>
    </citation>
    <scope>NUCLEOTIDE SEQUENCE [LARGE SCALE GENOMIC DNA]</scope>
    <source>
        <strain evidence="3">CGMCC 1.7739</strain>
    </source>
</reference>
<proteinExistence type="predicted"/>
<dbReference type="SUPFAM" id="SSF110857">
    <property type="entry name" value="Gamma-glutamyl cyclotransferase-like"/>
    <property type="match status" value="1"/>
</dbReference>
<name>A0A1I2M9H0_9EURY</name>
<accession>A0A1I2M9H0</accession>
<evidence type="ECO:0000259" key="1">
    <source>
        <dbReference type="Pfam" id="PF06094"/>
    </source>
</evidence>
<dbReference type="InterPro" id="IPR036568">
    <property type="entry name" value="GGCT-like_sf"/>
</dbReference>
<keyword evidence="3" id="KW-1185">Reference proteome</keyword>
<dbReference type="Gene3D" id="3.10.490.10">
    <property type="entry name" value="Gamma-glutamyl cyclotransferase-like"/>
    <property type="match status" value="1"/>
</dbReference>
<dbReference type="STRING" id="553467.SAMN04488063_0557"/>
<evidence type="ECO:0000313" key="2">
    <source>
        <dbReference type="EMBL" id="SFF86066.1"/>
    </source>
</evidence>
<feature type="domain" description="Gamma-glutamylcyclotransferase AIG2-like" evidence="1">
    <location>
        <begin position="4"/>
        <end position="106"/>
    </location>
</feature>
<dbReference type="EMBL" id="FOOQ01000001">
    <property type="protein sequence ID" value="SFF86066.1"/>
    <property type="molecule type" value="Genomic_DNA"/>
</dbReference>
<evidence type="ECO:0000313" key="3">
    <source>
        <dbReference type="Proteomes" id="UP000198876"/>
    </source>
</evidence>
<dbReference type="GO" id="GO:0016740">
    <property type="term" value="F:transferase activity"/>
    <property type="evidence" value="ECO:0007669"/>
    <property type="project" value="UniProtKB-KW"/>
</dbReference>
<dbReference type="InterPro" id="IPR009288">
    <property type="entry name" value="AIG2-like_dom"/>
</dbReference>
<keyword evidence="2" id="KW-0808">Transferase</keyword>
<dbReference type="CDD" id="cd06661">
    <property type="entry name" value="GGCT_like"/>
    <property type="match status" value="1"/>
</dbReference>
<gene>
    <name evidence="2" type="ORF">SAMN04488063_0557</name>
</gene>